<reference evidence="3" key="1">
    <citation type="submission" date="2021-02" db="EMBL/GenBank/DDBJ databases">
        <authorList>
            <person name="Nowell W R."/>
        </authorList>
    </citation>
    <scope>NUCLEOTIDE SEQUENCE</scope>
</reference>
<feature type="transmembrane region" description="Helical" evidence="1">
    <location>
        <begin position="44"/>
        <end position="63"/>
    </location>
</feature>
<dbReference type="EMBL" id="CAJNOR010002437">
    <property type="protein sequence ID" value="CAF1294172.1"/>
    <property type="molecule type" value="Genomic_DNA"/>
</dbReference>
<keyword evidence="1" id="KW-0812">Transmembrane</keyword>
<dbReference type="Proteomes" id="UP000663828">
    <property type="component" value="Unassembled WGS sequence"/>
</dbReference>
<dbReference type="Proteomes" id="UP000663852">
    <property type="component" value="Unassembled WGS sequence"/>
</dbReference>
<protein>
    <submittedName>
        <fullName evidence="3">Uncharacterized protein</fullName>
    </submittedName>
</protein>
<sequence>MFVKSNVIIPALVINCIARATIVAGSQAVVATFFPSEHIGTLTGIMWTAGGAITFIQYALVLLTDDICKIGVFIPLGLGDCASTGSDYVLPFSANMA</sequence>
<gene>
    <name evidence="3" type="ORF">EDS130_LOCUS38446</name>
    <name evidence="2" type="ORF">XAT740_LOCUS28503</name>
</gene>
<dbReference type="AlphaFoldDB" id="A0A815NAS4"/>
<proteinExistence type="predicted"/>
<keyword evidence="1" id="KW-1133">Transmembrane helix</keyword>
<dbReference type="OrthoDB" id="330047at2759"/>
<evidence type="ECO:0000313" key="5">
    <source>
        <dbReference type="Proteomes" id="UP000663852"/>
    </source>
</evidence>
<name>A0A815NAS4_ADIRI</name>
<keyword evidence="1" id="KW-0472">Membrane</keyword>
<comment type="caution">
    <text evidence="3">The sequence shown here is derived from an EMBL/GenBank/DDBJ whole genome shotgun (WGS) entry which is preliminary data.</text>
</comment>
<evidence type="ECO:0000313" key="3">
    <source>
        <dbReference type="EMBL" id="CAF1434725.1"/>
    </source>
</evidence>
<dbReference type="EMBL" id="CAJNOJ010000401">
    <property type="protein sequence ID" value="CAF1434725.1"/>
    <property type="molecule type" value="Genomic_DNA"/>
</dbReference>
<organism evidence="3 5">
    <name type="scientific">Adineta ricciae</name>
    <name type="common">Rotifer</name>
    <dbReference type="NCBI Taxonomy" id="249248"/>
    <lineage>
        <taxon>Eukaryota</taxon>
        <taxon>Metazoa</taxon>
        <taxon>Spiralia</taxon>
        <taxon>Gnathifera</taxon>
        <taxon>Rotifera</taxon>
        <taxon>Eurotatoria</taxon>
        <taxon>Bdelloidea</taxon>
        <taxon>Adinetida</taxon>
        <taxon>Adinetidae</taxon>
        <taxon>Adineta</taxon>
    </lineage>
</organism>
<evidence type="ECO:0000256" key="1">
    <source>
        <dbReference type="SAM" id="Phobius"/>
    </source>
</evidence>
<evidence type="ECO:0000313" key="2">
    <source>
        <dbReference type="EMBL" id="CAF1294172.1"/>
    </source>
</evidence>
<accession>A0A815NAS4</accession>
<keyword evidence="4" id="KW-1185">Reference proteome</keyword>
<evidence type="ECO:0000313" key="4">
    <source>
        <dbReference type="Proteomes" id="UP000663828"/>
    </source>
</evidence>